<reference evidence="1" key="1">
    <citation type="submission" date="2016-04" db="EMBL/GenBank/DDBJ databases">
        <authorList>
            <person name="Evans L.H."/>
            <person name="Alamgir A."/>
            <person name="Owens N."/>
            <person name="Weber N.D."/>
            <person name="Virtaneva K."/>
            <person name="Barbian K."/>
            <person name="Babar A."/>
            <person name="Rosenke K."/>
        </authorList>
    </citation>
    <scope>NUCLEOTIDE SEQUENCE</scope>
    <source>
        <strain evidence="1">86-2</strain>
        <strain evidence="2">92-3</strain>
    </source>
</reference>
<dbReference type="Pfam" id="PF10604">
    <property type="entry name" value="Polyketide_cyc2"/>
    <property type="match status" value="1"/>
</dbReference>
<sequence>MADYQFSTVWRVEASIQEVWDVFSHPDQWPEWWGSLERIVEIKKGDVQGIGALHRYTWKGALPYRLTFDINVLNILPCSLLEGQASGAVEGRGVWYFSASGAETIVRYDWNVRTTIRWMNYLAPLAAPVFRWNHDTVMREGARGLARKLATNVYIF</sequence>
<evidence type="ECO:0000313" key="2">
    <source>
        <dbReference type="EMBL" id="SBV68488.1"/>
    </source>
</evidence>
<evidence type="ECO:0008006" key="3">
    <source>
        <dbReference type="Google" id="ProtNLM"/>
    </source>
</evidence>
<gene>
    <name evidence="1" type="ORF">KL86CIT2_10051</name>
    <name evidence="2" type="ORF">KM92CIT3_80919</name>
</gene>
<organism evidence="1">
    <name type="scientific">uncultured Citrobacter sp</name>
    <dbReference type="NCBI Taxonomy" id="200446"/>
    <lineage>
        <taxon>Bacteria</taxon>
        <taxon>Pseudomonadati</taxon>
        <taxon>Pseudomonadota</taxon>
        <taxon>Gammaproteobacteria</taxon>
        <taxon>Enterobacterales</taxon>
        <taxon>Enterobacteriaceae</taxon>
        <taxon>Citrobacter</taxon>
        <taxon>environmental samples</taxon>
    </lineage>
</organism>
<dbReference type="InterPro" id="IPR023393">
    <property type="entry name" value="START-like_dom_sf"/>
</dbReference>
<dbReference type="Gene3D" id="3.30.530.20">
    <property type="match status" value="1"/>
</dbReference>
<dbReference type="EMBL" id="FLUA01000001">
    <property type="protein sequence ID" value="SBV60882.1"/>
    <property type="molecule type" value="Genomic_DNA"/>
</dbReference>
<dbReference type="EMBL" id="FLUB01000020">
    <property type="protein sequence ID" value="SBV68488.1"/>
    <property type="molecule type" value="Genomic_DNA"/>
</dbReference>
<dbReference type="InterPro" id="IPR019587">
    <property type="entry name" value="Polyketide_cyclase/dehydratase"/>
</dbReference>
<evidence type="ECO:0000313" key="1">
    <source>
        <dbReference type="EMBL" id="SBV60882.1"/>
    </source>
</evidence>
<proteinExistence type="predicted"/>
<dbReference type="GeneID" id="87000761"/>
<dbReference type="RefSeq" id="WP_046669991.1">
    <property type="nucleotide sequence ID" value="NZ_LT598669.1"/>
</dbReference>
<dbReference type="CDD" id="cd07824">
    <property type="entry name" value="SRPBCC_6"/>
    <property type="match status" value="1"/>
</dbReference>
<dbReference type="SUPFAM" id="SSF55961">
    <property type="entry name" value="Bet v1-like"/>
    <property type="match status" value="1"/>
</dbReference>
<dbReference type="AlphaFoldDB" id="A0A212I284"/>
<name>A0A212I284_9ENTR</name>
<accession>A0A212I284</accession>
<protein>
    <recommendedName>
        <fullName evidence="3">Polyketide cyclase</fullName>
    </recommendedName>
</protein>